<feature type="transmembrane region" description="Helical" evidence="1">
    <location>
        <begin position="64"/>
        <end position="86"/>
    </location>
</feature>
<keyword evidence="1" id="KW-0472">Membrane</keyword>
<keyword evidence="1" id="KW-1133">Transmembrane helix</keyword>
<gene>
    <name evidence="2" type="ORF">TGAMA5MH_01584</name>
</gene>
<organism evidence="2 3">
    <name type="scientific">Trichoderma gamsii</name>
    <dbReference type="NCBI Taxonomy" id="398673"/>
    <lineage>
        <taxon>Eukaryota</taxon>
        <taxon>Fungi</taxon>
        <taxon>Dikarya</taxon>
        <taxon>Ascomycota</taxon>
        <taxon>Pezizomycotina</taxon>
        <taxon>Sordariomycetes</taxon>
        <taxon>Hypocreomycetidae</taxon>
        <taxon>Hypocreales</taxon>
        <taxon>Hypocreaceae</taxon>
        <taxon>Trichoderma</taxon>
    </lineage>
</organism>
<dbReference type="AlphaFoldDB" id="A0A2K0TM87"/>
<feature type="transmembrane region" description="Helical" evidence="1">
    <location>
        <begin position="6"/>
        <end position="27"/>
    </location>
</feature>
<accession>A0A2K0TM87</accession>
<reference evidence="2 3" key="1">
    <citation type="submission" date="2017-02" db="EMBL/GenBank/DDBJ databases">
        <title>Genomes of Trichoderma spp. with biocontrol activity.</title>
        <authorList>
            <person name="Gardiner D."/>
            <person name="Kazan K."/>
            <person name="Vos C."/>
            <person name="Harvey P."/>
        </authorList>
    </citation>
    <scope>NUCLEOTIDE SEQUENCE [LARGE SCALE GENOMIC DNA]</scope>
    <source>
        <strain evidence="2 3">A5MH</strain>
    </source>
</reference>
<comment type="caution">
    <text evidence="2">The sequence shown here is derived from an EMBL/GenBank/DDBJ whole genome shotgun (WGS) entry which is preliminary data.</text>
</comment>
<feature type="transmembrane region" description="Helical" evidence="1">
    <location>
        <begin position="264"/>
        <end position="297"/>
    </location>
</feature>
<feature type="transmembrane region" description="Helical" evidence="1">
    <location>
        <begin position="195"/>
        <end position="217"/>
    </location>
</feature>
<proteinExistence type="predicted"/>
<dbReference type="Proteomes" id="UP000236546">
    <property type="component" value="Unassembled WGS sequence"/>
</dbReference>
<name>A0A2K0TM87_9HYPO</name>
<feature type="transmembrane region" description="Helical" evidence="1">
    <location>
        <begin position="34"/>
        <end position="52"/>
    </location>
</feature>
<dbReference type="OrthoDB" id="4893692at2759"/>
<protein>
    <submittedName>
        <fullName evidence="2">Uncharacterized protein</fullName>
    </submittedName>
</protein>
<evidence type="ECO:0000256" key="1">
    <source>
        <dbReference type="SAM" id="Phobius"/>
    </source>
</evidence>
<sequence length="303" mass="34833">MTSLSLPPPALFQLTPFFLLILLYGLCPQHFPPSAATTSFFILYAIAIQLAIHRASTVSVLHNLSIIFLSAAHLAVAAIYTLYYTVQAVMRARNALFAYFERVHRQIHQLANVTRLRFLRVPAPTCLTLSLDMLRDDESTFSETTSVYSSKNNTVYASQWRYRELSSSNFVPPSFEMRGYLPYQPYPIVWFFRHLFYFTRAVVSCVCSTLLSIFFTVKLFHDTTISSICFTGACFTFINKYIVKPYFPTPWYLAQFSMQQFPTFTLFAMHLTITIIVLSLGETNALGLCILLEFWLLSRLERL</sequence>
<evidence type="ECO:0000313" key="3">
    <source>
        <dbReference type="Proteomes" id="UP000236546"/>
    </source>
</evidence>
<dbReference type="EMBL" id="MTYH01000014">
    <property type="protein sequence ID" value="PNP46639.1"/>
    <property type="molecule type" value="Genomic_DNA"/>
</dbReference>
<keyword evidence="1" id="KW-0812">Transmembrane</keyword>
<evidence type="ECO:0000313" key="2">
    <source>
        <dbReference type="EMBL" id="PNP46639.1"/>
    </source>
</evidence>